<keyword evidence="6 7" id="KW-0472">Membrane</keyword>
<dbReference type="PANTHER" id="PTHR45631">
    <property type="entry name" value="OS07G0107800 PROTEIN-RELATED"/>
    <property type="match status" value="1"/>
</dbReference>
<evidence type="ECO:0000256" key="6">
    <source>
        <dbReference type="ARBA" id="ARBA00023136"/>
    </source>
</evidence>
<dbReference type="EMBL" id="JBHFFA010000001">
    <property type="protein sequence ID" value="KAL2649302.1"/>
    <property type="molecule type" value="Genomic_DNA"/>
</dbReference>
<dbReference type="GO" id="GO:0016020">
    <property type="term" value="C:membrane"/>
    <property type="evidence" value="ECO:0007669"/>
    <property type="project" value="UniProtKB-SubCell"/>
</dbReference>
<comment type="subcellular location">
    <subcellularLocation>
        <location evidence="1">Membrane</location>
        <topology evidence="1">Single-pass membrane protein</topology>
    </subcellularLocation>
</comment>
<sequence>MQQRRTNSSTGGAPKLLSKSCFETAPSCVELIGASPGAITEGGNWLFGISTLEDAVKLATLPQQRFKEVSSPLSASAGIWCSLGLHRSYYTYKLRNRVCSEANLDHPYLQKREKMERNINFFLLAALCFHMLTGSSQVYSYDFLSIACGAAAGKTDDLGIDWVTDDGYIQTGKNLRGLDDTFPYDSLKYFPEGRSKNCFVLPANQTTTYLLRASFYPGNDTTGPSIDSPVDFNVTVNNDLLFGYFATAESRLSGFIESVVHTFDKKEIFFCLVKGTQGFPFINGIELRELEATAYDQVKNKKFLISLVRYNTGTKPNETNFLRYPDDPFDRMWSPTPWTDFPGYQRVENLSLTPHGPEAEEGYNWPPVKVLQDAWVGRNLSSPDFVKPDSLSQLYAAFYIDEIQNVTLSEANPLGILLGVNNFFYEFNVTESDNSLEVWITKDVSADPSVNFTILSQPWSKHPVVLNGFELLSMFDVDTSATFTTDQKALIAIKQSFGLEDWTGDACYPVEWDWVKCNTLSTRVNKLLLSDKNISGSIPKEISQMSDLTEIYLDNNELTGEIPQSIFSLSKLKVLNLANNDLSGSVPVSFQNKVGFTFSGNPRLCLTGNGSCAPPPGPPSPPNLPSPSTAAELILNEISRIILFIVVITVTLVQIAWI</sequence>
<evidence type="ECO:0000256" key="4">
    <source>
        <dbReference type="ARBA" id="ARBA00022737"/>
    </source>
</evidence>
<keyword evidence="4" id="KW-0677">Repeat</keyword>
<evidence type="ECO:0000256" key="1">
    <source>
        <dbReference type="ARBA" id="ARBA00004167"/>
    </source>
</evidence>
<organism evidence="9 10">
    <name type="scientific">Riccia fluitans</name>
    <dbReference type="NCBI Taxonomy" id="41844"/>
    <lineage>
        <taxon>Eukaryota</taxon>
        <taxon>Viridiplantae</taxon>
        <taxon>Streptophyta</taxon>
        <taxon>Embryophyta</taxon>
        <taxon>Marchantiophyta</taxon>
        <taxon>Marchantiopsida</taxon>
        <taxon>Marchantiidae</taxon>
        <taxon>Marchantiales</taxon>
        <taxon>Ricciaceae</taxon>
        <taxon>Riccia</taxon>
    </lineage>
</organism>
<keyword evidence="5 7" id="KW-1133">Transmembrane helix</keyword>
<evidence type="ECO:0000313" key="9">
    <source>
        <dbReference type="EMBL" id="KAL2649302.1"/>
    </source>
</evidence>
<dbReference type="Pfam" id="PF13855">
    <property type="entry name" value="LRR_8"/>
    <property type="match status" value="1"/>
</dbReference>
<keyword evidence="2" id="KW-0433">Leucine-rich repeat</keyword>
<dbReference type="SUPFAM" id="SSF52058">
    <property type="entry name" value="L domain-like"/>
    <property type="match status" value="1"/>
</dbReference>
<keyword evidence="10" id="KW-1185">Reference proteome</keyword>
<comment type="caution">
    <text evidence="9">The sequence shown here is derived from an EMBL/GenBank/DDBJ whole genome shotgun (WGS) entry which is preliminary data.</text>
</comment>
<proteinExistence type="predicted"/>
<dbReference type="Pfam" id="PF12819">
    <property type="entry name" value="Malectin_like"/>
    <property type="match status" value="1"/>
</dbReference>
<gene>
    <name evidence="9" type="ORF">R1flu_017430</name>
</gene>
<feature type="transmembrane region" description="Helical" evidence="7">
    <location>
        <begin position="119"/>
        <end position="139"/>
    </location>
</feature>
<evidence type="ECO:0000256" key="5">
    <source>
        <dbReference type="ARBA" id="ARBA00022989"/>
    </source>
</evidence>
<dbReference type="InterPro" id="IPR024788">
    <property type="entry name" value="Malectin-like_Carb-bd_dom"/>
</dbReference>
<dbReference type="PANTHER" id="PTHR45631:SF68">
    <property type="entry name" value="REPEAT FAMILY PROTEIN, PUTATIVE, EXPRESSED-RELATED"/>
    <property type="match status" value="1"/>
</dbReference>
<accession>A0ABD1ZD50</accession>
<evidence type="ECO:0000256" key="7">
    <source>
        <dbReference type="SAM" id="Phobius"/>
    </source>
</evidence>
<dbReference type="AlphaFoldDB" id="A0ABD1ZD50"/>
<name>A0ABD1ZD50_9MARC</name>
<feature type="domain" description="Malectin-like" evidence="8">
    <location>
        <begin position="146"/>
        <end position="472"/>
    </location>
</feature>
<dbReference type="Gene3D" id="3.80.10.10">
    <property type="entry name" value="Ribonuclease Inhibitor"/>
    <property type="match status" value="1"/>
</dbReference>
<evidence type="ECO:0000259" key="8">
    <source>
        <dbReference type="Pfam" id="PF12819"/>
    </source>
</evidence>
<dbReference type="InterPro" id="IPR032675">
    <property type="entry name" value="LRR_dom_sf"/>
</dbReference>
<evidence type="ECO:0000256" key="2">
    <source>
        <dbReference type="ARBA" id="ARBA00022614"/>
    </source>
</evidence>
<evidence type="ECO:0000256" key="3">
    <source>
        <dbReference type="ARBA" id="ARBA00022692"/>
    </source>
</evidence>
<dbReference type="Proteomes" id="UP001605036">
    <property type="component" value="Unassembled WGS sequence"/>
</dbReference>
<dbReference type="FunFam" id="3.80.10.10:FF:000129">
    <property type="entry name" value="Leucine-rich repeat receptor-like kinase"/>
    <property type="match status" value="1"/>
</dbReference>
<evidence type="ECO:0000313" key="10">
    <source>
        <dbReference type="Proteomes" id="UP001605036"/>
    </source>
</evidence>
<reference evidence="9 10" key="1">
    <citation type="submission" date="2024-09" db="EMBL/GenBank/DDBJ databases">
        <title>Chromosome-scale assembly of Riccia fluitans.</title>
        <authorList>
            <person name="Paukszto L."/>
            <person name="Sawicki J."/>
            <person name="Karawczyk K."/>
            <person name="Piernik-Szablinska J."/>
            <person name="Szczecinska M."/>
            <person name="Mazdziarz M."/>
        </authorList>
    </citation>
    <scope>NUCLEOTIDE SEQUENCE [LARGE SCALE GENOMIC DNA]</scope>
    <source>
        <strain evidence="9">Rf_01</strain>
        <tissue evidence="9">Aerial parts of the thallus</tissue>
    </source>
</reference>
<protein>
    <recommendedName>
        <fullName evidence="8">Malectin-like domain-containing protein</fullName>
    </recommendedName>
</protein>
<keyword evidence="3 7" id="KW-0812">Transmembrane</keyword>
<dbReference type="InterPro" id="IPR001611">
    <property type="entry name" value="Leu-rich_rpt"/>
</dbReference>